<dbReference type="GO" id="GO:0004824">
    <property type="term" value="F:lysine-tRNA ligase activity"/>
    <property type="evidence" value="ECO:0007669"/>
    <property type="project" value="TreeGrafter"/>
</dbReference>
<dbReference type="PROSITE" id="PS50862">
    <property type="entry name" value="AA_TRNA_LIGASE_II"/>
    <property type="match status" value="1"/>
</dbReference>
<dbReference type="InterPro" id="IPR045864">
    <property type="entry name" value="aa-tRNA-synth_II/BPL/LPL"/>
</dbReference>
<dbReference type="Pfam" id="PF00152">
    <property type="entry name" value="tRNA-synt_2"/>
    <property type="match status" value="1"/>
</dbReference>
<dbReference type="GO" id="GO:0000049">
    <property type="term" value="F:tRNA binding"/>
    <property type="evidence" value="ECO:0007669"/>
    <property type="project" value="TreeGrafter"/>
</dbReference>
<gene>
    <name evidence="5" type="ORF">METZ01_LOCUS511224</name>
</gene>
<feature type="non-terminal residue" evidence="5">
    <location>
        <position position="230"/>
    </location>
</feature>
<evidence type="ECO:0000256" key="1">
    <source>
        <dbReference type="ARBA" id="ARBA00022598"/>
    </source>
</evidence>
<organism evidence="5">
    <name type="scientific">marine metagenome</name>
    <dbReference type="NCBI Taxonomy" id="408172"/>
    <lineage>
        <taxon>unclassified sequences</taxon>
        <taxon>metagenomes</taxon>
        <taxon>ecological metagenomes</taxon>
    </lineage>
</organism>
<proteinExistence type="predicted"/>
<feature type="non-terminal residue" evidence="5">
    <location>
        <position position="1"/>
    </location>
</feature>
<dbReference type="GO" id="GO:0005524">
    <property type="term" value="F:ATP binding"/>
    <property type="evidence" value="ECO:0007669"/>
    <property type="project" value="InterPro"/>
</dbReference>
<name>A0A383EPZ5_9ZZZZ</name>
<dbReference type="Gene3D" id="3.30.930.10">
    <property type="entry name" value="Bira Bifunctional Protein, Domain 2"/>
    <property type="match status" value="1"/>
</dbReference>
<evidence type="ECO:0000256" key="3">
    <source>
        <dbReference type="ARBA" id="ARBA00022840"/>
    </source>
</evidence>
<reference evidence="5" key="1">
    <citation type="submission" date="2018-05" db="EMBL/GenBank/DDBJ databases">
        <authorList>
            <person name="Lanie J.A."/>
            <person name="Ng W.-L."/>
            <person name="Kazmierczak K.M."/>
            <person name="Andrzejewski T.M."/>
            <person name="Davidsen T.M."/>
            <person name="Wayne K.J."/>
            <person name="Tettelin H."/>
            <person name="Glass J.I."/>
            <person name="Rusch D."/>
            <person name="Podicherti R."/>
            <person name="Tsui H.-C.T."/>
            <person name="Winkler M.E."/>
        </authorList>
    </citation>
    <scope>NUCLEOTIDE SEQUENCE</scope>
</reference>
<dbReference type="InterPro" id="IPR006195">
    <property type="entry name" value="aa-tRNA-synth_II"/>
</dbReference>
<keyword evidence="2" id="KW-0547">Nucleotide-binding</keyword>
<protein>
    <recommendedName>
        <fullName evidence="4">Aminoacyl-transfer RNA synthetases class-II family profile domain-containing protein</fullName>
    </recommendedName>
</protein>
<sequence length="230" mass="25607">QAYADYNDMMWLTENLISSAVTEATGSPKIIFEGNPIDLSPPWRRISMNDAIRDNTDIDPSALSNSALRDACSDLKVHVEDDASRGKIIIEIFETCVEPNLIHPTFIMDYPEEISPLAKKHRSVPGLVERFEAFICGNECANAFSELNDPIDQRVRFEYQASLNAQGDEEAHVLDQDYIRAMEYGMPPTGGVGIGIDRLMMYITNSPSIKDVILFPPMRPEATAADAQHA</sequence>
<dbReference type="PANTHER" id="PTHR42918">
    <property type="entry name" value="LYSYL-TRNA SYNTHETASE"/>
    <property type="match status" value="1"/>
</dbReference>
<accession>A0A383EPZ5</accession>
<evidence type="ECO:0000313" key="5">
    <source>
        <dbReference type="EMBL" id="SVE58370.1"/>
    </source>
</evidence>
<dbReference type="AlphaFoldDB" id="A0A383EPZ5"/>
<evidence type="ECO:0000259" key="4">
    <source>
        <dbReference type="PROSITE" id="PS50862"/>
    </source>
</evidence>
<dbReference type="SUPFAM" id="SSF55681">
    <property type="entry name" value="Class II aaRS and biotin synthetases"/>
    <property type="match status" value="1"/>
</dbReference>
<feature type="domain" description="Aminoacyl-transfer RNA synthetases class-II family profile" evidence="4">
    <location>
        <begin position="87"/>
        <end position="220"/>
    </location>
</feature>
<dbReference type="PANTHER" id="PTHR42918:SF15">
    <property type="entry name" value="LYSINE--TRNA LIGASE, CHLOROPLASTIC_MITOCHONDRIAL"/>
    <property type="match status" value="1"/>
</dbReference>
<dbReference type="InterPro" id="IPR004364">
    <property type="entry name" value="Aa-tRNA-synt_II"/>
</dbReference>
<keyword evidence="1" id="KW-0436">Ligase</keyword>
<dbReference type="EMBL" id="UINC01227470">
    <property type="protein sequence ID" value="SVE58370.1"/>
    <property type="molecule type" value="Genomic_DNA"/>
</dbReference>
<keyword evidence="3" id="KW-0067">ATP-binding</keyword>
<dbReference type="GO" id="GO:0005829">
    <property type="term" value="C:cytosol"/>
    <property type="evidence" value="ECO:0007669"/>
    <property type="project" value="TreeGrafter"/>
</dbReference>
<dbReference type="GO" id="GO:0006430">
    <property type="term" value="P:lysyl-tRNA aminoacylation"/>
    <property type="evidence" value="ECO:0007669"/>
    <property type="project" value="TreeGrafter"/>
</dbReference>
<evidence type="ECO:0000256" key="2">
    <source>
        <dbReference type="ARBA" id="ARBA00022741"/>
    </source>
</evidence>